<name>A0A3G8YGZ8_9DEIO</name>
<gene>
    <name evidence="3" type="ORF">EHF33_14445</name>
</gene>
<organism evidence="3 4">
    <name type="scientific">Deinococcus psychrotolerans</name>
    <dbReference type="NCBI Taxonomy" id="2489213"/>
    <lineage>
        <taxon>Bacteria</taxon>
        <taxon>Thermotogati</taxon>
        <taxon>Deinococcota</taxon>
        <taxon>Deinococci</taxon>
        <taxon>Deinococcales</taxon>
        <taxon>Deinococcaceae</taxon>
        <taxon>Deinococcus</taxon>
    </lineage>
</organism>
<dbReference type="AlphaFoldDB" id="A0A3G8YGZ8"/>
<reference evidence="3 4" key="1">
    <citation type="submission" date="2018-11" db="EMBL/GenBank/DDBJ databases">
        <title>Deinococcus shelandsis sp. nov., isolated from South Shetland Islands soil of Antarctica.</title>
        <authorList>
            <person name="Tian J."/>
        </authorList>
    </citation>
    <scope>NUCLEOTIDE SEQUENCE [LARGE SCALE GENOMIC DNA]</scope>
    <source>
        <strain evidence="3 4">S14-83T</strain>
    </source>
</reference>
<proteinExistence type="predicted"/>
<feature type="region of interest" description="Disordered" evidence="1">
    <location>
        <begin position="131"/>
        <end position="151"/>
    </location>
</feature>
<dbReference type="EMBL" id="CP034184">
    <property type="protein sequence ID" value="AZI44110.1"/>
    <property type="molecule type" value="Genomic_DNA"/>
</dbReference>
<dbReference type="Proteomes" id="UP000276417">
    <property type="component" value="Chromosome 2"/>
</dbReference>
<dbReference type="OrthoDB" id="9758793at2"/>
<evidence type="ECO:0000256" key="1">
    <source>
        <dbReference type="SAM" id="MobiDB-lite"/>
    </source>
</evidence>
<feature type="domain" description="Double-GTPase 1" evidence="2">
    <location>
        <begin position="5"/>
        <end position="280"/>
    </location>
</feature>
<dbReference type="RefSeq" id="WP_124873439.1">
    <property type="nucleotide sequence ID" value="NZ_CP034184.1"/>
</dbReference>
<dbReference type="Pfam" id="PF19975">
    <property type="entry name" value="DO-GTPase1"/>
    <property type="match status" value="1"/>
</dbReference>
<sequence>MSEVLLLGVSDAGKTVYGAQLLGRFENPDVSTALRLRDTPESFKALQAAQEALQQGRYPVRTAYDTQETISLPLVDGSERAIDMLWPEFAGEAFKDVVVDARHLSKSWVQRTTGADGALLMIRPSLESEAPGVRATNSGVTERTPGTDTQQPAATVLAPDAQYVEVLQLMLFARGWARQARVRWPLAVVLSCWDEVDPDGRLSPPQMLADRYPLLHMFLKGTWSAVDVEVFGLSATERRLQPGTDGHDERFVDADPSRQGYVVTRNGDRSPDLTLPIAWLLDRAHGA</sequence>
<evidence type="ECO:0000313" key="4">
    <source>
        <dbReference type="Proteomes" id="UP000276417"/>
    </source>
</evidence>
<keyword evidence="4" id="KW-1185">Reference proteome</keyword>
<dbReference type="InterPro" id="IPR045530">
    <property type="entry name" value="DO-GTPase1"/>
</dbReference>
<evidence type="ECO:0000313" key="3">
    <source>
        <dbReference type="EMBL" id="AZI44110.1"/>
    </source>
</evidence>
<evidence type="ECO:0000259" key="2">
    <source>
        <dbReference type="Pfam" id="PF19975"/>
    </source>
</evidence>
<accession>A0A3G8YGZ8</accession>
<dbReference type="KEGG" id="dph:EHF33_14445"/>
<protein>
    <recommendedName>
        <fullName evidence="2">Double-GTPase 1 domain-containing protein</fullName>
    </recommendedName>
</protein>
<feature type="compositionally biased region" description="Polar residues" evidence="1">
    <location>
        <begin position="135"/>
        <end position="151"/>
    </location>
</feature>